<evidence type="ECO:0000313" key="9">
    <source>
        <dbReference type="Proteomes" id="UP000790580"/>
    </source>
</evidence>
<feature type="compositionally biased region" description="Acidic residues" evidence="5">
    <location>
        <begin position="20"/>
        <end position="45"/>
    </location>
</feature>
<evidence type="ECO:0000259" key="7">
    <source>
        <dbReference type="PROSITE" id="PS51007"/>
    </source>
</evidence>
<feature type="region of interest" description="Disordered" evidence="5">
    <location>
        <begin position="18"/>
        <end position="50"/>
    </location>
</feature>
<evidence type="ECO:0000256" key="1">
    <source>
        <dbReference type="ARBA" id="ARBA00022617"/>
    </source>
</evidence>
<evidence type="ECO:0000256" key="4">
    <source>
        <dbReference type="PROSITE-ProRule" id="PRU00433"/>
    </source>
</evidence>
<dbReference type="InterPro" id="IPR009056">
    <property type="entry name" value="Cyt_c-like_dom"/>
</dbReference>
<keyword evidence="1 4" id="KW-0349">Heme</keyword>
<reference evidence="8 9" key="1">
    <citation type="submission" date="2021-06" db="EMBL/GenBank/DDBJ databases">
        <title>Bacillus sp. RD4P76, an endophyte from a halophyte.</title>
        <authorList>
            <person name="Sun J.-Q."/>
        </authorList>
    </citation>
    <scope>NUCLEOTIDE SEQUENCE [LARGE SCALE GENOMIC DNA]</scope>
    <source>
        <strain evidence="8 9">JCM 17098</strain>
    </source>
</reference>
<dbReference type="RefSeq" id="WP_088076494.1">
    <property type="nucleotide sequence ID" value="NZ_JAHQCR010000050.1"/>
</dbReference>
<dbReference type="PROSITE" id="PS51257">
    <property type="entry name" value="PROKAR_LIPOPROTEIN"/>
    <property type="match status" value="1"/>
</dbReference>
<keyword evidence="6" id="KW-0732">Signal</keyword>
<keyword evidence="3 4" id="KW-0408">Iron</keyword>
<evidence type="ECO:0000256" key="3">
    <source>
        <dbReference type="ARBA" id="ARBA00023004"/>
    </source>
</evidence>
<evidence type="ECO:0000313" key="8">
    <source>
        <dbReference type="EMBL" id="MBU9722262.1"/>
    </source>
</evidence>
<evidence type="ECO:0000256" key="5">
    <source>
        <dbReference type="SAM" id="MobiDB-lite"/>
    </source>
</evidence>
<keyword evidence="9" id="KW-1185">Reference proteome</keyword>
<organism evidence="8 9">
    <name type="scientific">Evansella alkalicola</name>
    <dbReference type="NCBI Taxonomy" id="745819"/>
    <lineage>
        <taxon>Bacteria</taxon>
        <taxon>Bacillati</taxon>
        <taxon>Bacillota</taxon>
        <taxon>Bacilli</taxon>
        <taxon>Bacillales</taxon>
        <taxon>Bacillaceae</taxon>
        <taxon>Evansella</taxon>
    </lineage>
</organism>
<dbReference type="Gene3D" id="1.10.760.10">
    <property type="entry name" value="Cytochrome c-like domain"/>
    <property type="match status" value="1"/>
</dbReference>
<dbReference type="Proteomes" id="UP000790580">
    <property type="component" value="Unassembled WGS sequence"/>
</dbReference>
<feature type="signal peptide" evidence="6">
    <location>
        <begin position="1"/>
        <end position="22"/>
    </location>
</feature>
<feature type="chain" id="PRO_5046622340" evidence="6">
    <location>
        <begin position="23"/>
        <end position="120"/>
    </location>
</feature>
<dbReference type="SUPFAM" id="SSF46626">
    <property type="entry name" value="Cytochrome c"/>
    <property type="match status" value="1"/>
</dbReference>
<name>A0ABS6JYH3_9BACI</name>
<comment type="caution">
    <text evidence="8">The sequence shown here is derived from an EMBL/GenBank/DDBJ whole genome shotgun (WGS) entry which is preliminary data.</text>
</comment>
<protein>
    <submittedName>
        <fullName evidence="8">Cytochrome c</fullName>
    </submittedName>
</protein>
<gene>
    <name evidence="8" type="ORF">KS407_12525</name>
</gene>
<feature type="domain" description="Cytochrome c" evidence="7">
    <location>
        <begin position="50"/>
        <end position="120"/>
    </location>
</feature>
<accession>A0ABS6JYH3</accession>
<proteinExistence type="predicted"/>
<keyword evidence="2 4" id="KW-0479">Metal-binding</keyword>
<dbReference type="Pfam" id="PF13442">
    <property type="entry name" value="Cytochrome_CBB3"/>
    <property type="match status" value="1"/>
</dbReference>
<evidence type="ECO:0000256" key="6">
    <source>
        <dbReference type="SAM" id="SignalP"/>
    </source>
</evidence>
<evidence type="ECO:0000256" key="2">
    <source>
        <dbReference type="ARBA" id="ARBA00022723"/>
    </source>
</evidence>
<dbReference type="EMBL" id="JAHQCR010000050">
    <property type="protein sequence ID" value="MBU9722262.1"/>
    <property type="molecule type" value="Genomic_DNA"/>
</dbReference>
<sequence>MKKLLVVLGAVLVLGACGGDDADEPAPDTNDADTGTEESAADVGEDVGTYDANNGEEVYVANCIGCHGGDLGGTSGPAIVGYSYDEVKAAIVEGPGRMPGGLVPDEDELHDVSAWVASHQ</sequence>
<dbReference type="PROSITE" id="PS51007">
    <property type="entry name" value="CYTC"/>
    <property type="match status" value="1"/>
</dbReference>
<dbReference type="InterPro" id="IPR036909">
    <property type="entry name" value="Cyt_c-like_dom_sf"/>
</dbReference>